<proteinExistence type="predicted"/>
<reference evidence="4" key="4">
    <citation type="journal article" date="2019" name="Int. J. Syst. Evol. Microbiol.">
        <title>The Global Catalogue of Microorganisms (GCM) 10K type strain sequencing project: providing services to taxonomists for standard genome sequencing and annotation.</title>
        <authorList>
            <consortium name="The Broad Institute Genomics Platform"/>
            <consortium name="The Broad Institute Genome Sequencing Center for Infectious Disease"/>
            <person name="Wu L."/>
            <person name="Ma J."/>
        </authorList>
    </citation>
    <scope>NUCLEOTIDE SEQUENCE [LARGE SCALE GENOMIC DNA]</scope>
    <source>
        <strain evidence="4">CGMCC 1.12707</strain>
    </source>
</reference>
<dbReference type="STRING" id="1434701.SAMN05443634_109113"/>
<evidence type="ECO:0000313" key="4">
    <source>
        <dbReference type="Proteomes" id="UP000650994"/>
    </source>
</evidence>
<reference evidence="3" key="3">
    <citation type="submission" date="2016-11" db="EMBL/GenBank/DDBJ databases">
        <authorList>
            <person name="Varghese N."/>
            <person name="Submissions S."/>
        </authorList>
    </citation>
    <scope>NUCLEOTIDE SEQUENCE [LARGE SCALE GENOMIC DNA]</scope>
    <source>
        <strain evidence="3">DSM 27989</strain>
    </source>
</reference>
<protein>
    <submittedName>
        <fullName evidence="2">Uncharacterized protein</fullName>
    </submittedName>
</protein>
<name>A0A1M7APP5_9FLAO</name>
<dbReference type="OrthoDB" id="1432606at2"/>
<evidence type="ECO:0000313" key="3">
    <source>
        <dbReference type="Proteomes" id="UP000184120"/>
    </source>
</evidence>
<keyword evidence="4" id="KW-1185">Reference proteome</keyword>
<dbReference type="AlphaFoldDB" id="A0A1M7APP5"/>
<organism evidence="2 3">
    <name type="scientific">Chishuiella changwenlii</name>
    <dbReference type="NCBI Taxonomy" id="1434701"/>
    <lineage>
        <taxon>Bacteria</taxon>
        <taxon>Pseudomonadati</taxon>
        <taxon>Bacteroidota</taxon>
        <taxon>Flavobacteriia</taxon>
        <taxon>Flavobacteriales</taxon>
        <taxon>Weeksellaceae</taxon>
        <taxon>Chishuiella</taxon>
    </lineage>
</organism>
<dbReference type="Proteomes" id="UP000650994">
    <property type="component" value="Unassembled WGS sequence"/>
</dbReference>
<reference evidence="2" key="2">
    <citation type="submission" date="2016-11" db="EMBL/GenBank/DDBJ databases">
        <authorList>
            <person name="Jaros S."/>
            <person name="Januszkiewicz K."/>
            <person name="Wedrychowicz H."/>
        </authorList>
    </citation>
    <scope>NUCLEOTIDE SEQUENCE [LARGE SCALE GENOMIC DNA]</scope>
    <source>
        <strain evidence="2">DSM 27989</strain>
    </source>
</reference>
<reference evidence="1" key="5">
    <citation type="submission" date="2024-05" db="EMBL/GenBank/DDBJ databases">
        <authorList>
            <person name="Sun Q."/>
            <person name="Zhou Y."/>
        </authorList>
    </citation>
    <scope>NUCLEOTIDE SEQUENCE</scope>
    <source>
        <strain evidence="1">CGMCC 1.12707</strain>
    </source>
</reference>
<gene>
    <name evidence="1" type="ORF">GCM10010984_05840</name>
    <name evidence="2" type="ORF">SAMN05443634_109113</name>
</gene>
<sequence length="370" mass="43566">MSQITESPFKTYFDATLDRCGFDEDLKAGILFFLGESIISANTNQLMNMFPDEQKIHQEFSRLFTLYATPSATYNPFEELNTAPIKQLIYTYNEVYVNIIRDKEFNFDQVVKEDLKTEIDESFVALFKGKEYKLITTHHLSTAFFKQIGAYINQFDLAYQDIYLAGVNYYQEKQRIDFEGTNLLNLNIIDSFSPLYTTLFHYPLLFTYYPNNLNGNHLFSSISQFLYLHTNTDIAKHIHAFHNHIFYEENPRRVRTGWEFEEIERGILISQTLHNALNIRQSPIARTRPDFLVSDNYLMKELKNESIPLDAFKELITRTIEEYYEINLNEVVEGKLNHAEFLQLLAIIFYETTAHTMIIKEWKTSLKVIK</sequence>
<accession>A0A1M7APP5</accession>
<dbReference type="Proteomes" id="UP000184120">
    <property type="component" value="Unassembled WGS sequence"/>
</dbReference>
<evidence type="ECO:0000313" key="1">
    <source>
        <dbReference type="EMBL" id="GGE90923.1"/>
    </source>
</evidence>
<evidence type="ECO:0000313" key="2">
    <source>
        <dbReference type="EMBL" id="SHL44657.1"/>
    </source>
</evidence>
<reference evidence="1" key="1">
    <citation type="journal article" date="2014" name="Int. J. Syst. Evol. Microbiol.">
        <title>Complete genome of a new Firmicutes species belonging to the dominant human colonic microbiota ('Ruminococcus bicirculans') reveals two chromosomes and a selective capacity to utilize plant glucans.</title>
        <authorList>
            <consortium name="NISC Comparative Sequencing Program"/>
            <person name="Wegmann U."/>
            <person name="Louis P."/>
            <person name="Goesmann A."/>
            <person name="Henrissat B."/>
            <person name="Duncan S.H."/>
            <person name="Flint H.J."/>
        </authorList>
    </citation>
    <scope>NUCLEOTIDE SEQUENCE</scope>
    <source>
        <strain evidence="1">CGMCC 1.12707</strain>
    </source>
</reference>
<dbReference type="RefSeq" id="WP_072933059.1">
    <property type="nucleotide sequence ID" value="NZ_BMFL01000003.1"/>
</dbReference>
<dbReference type="EMBL" id="FRBH01000009">
    <property type="protein sequence ID" value="SHL44657.1"/>
    <property type="molecule type" value="Genomic_DNA"/>
</dbReference>
<dbReference type="EMBL" id="BMFL01000003">
    <property type="protein sequence ID" value="GGE90923.1"/>
    <property type="molecule type" value="Genomic_DNA"/>
</dbReference>